<evidence type="ECO:0000313" key="2">
    <source>
        <dbReference type="Proteomes" id="UP001054837"/>
    </source>
</evidence>
<reference evidence="1 2" key="1">
    <citation type="submission" date="2021-06" db="EMBL/GenBank/DDBJ databases">
        <title>Caerostris darwini draft genome.</title>
        <authorList>
            <person name="Kono N."/>
            <person name="Arakawa K."/>
        </authorList>
    </citation>
    <scope>NUCLEOTIDE SEQUENCE [LARGE SCALE GENOMIC DNA]</scope>
</reference>
<dbReference type="Proteomes" id="UP001054837">
    <property type="component" value="Unassembled WGS sequence"/>
</dbReference>
<name>A0AAV4PJM1_9ARAC</name>
<gene>
    <name evidence="1" type="ORF">CDAR_582571</name>
</gene>
<keyword evidence="2" id="KW-1185">Reference proteome</keyword>
<protein>
    <submittedName>
        <fullName evidence="1">Uncharacterized protein</fullName>
    </submittedName>
</protein>
<dbReference type="EMBL" id="BPLQ01003069">
    <property type="protein sequence ID" value="GIX97757.1"/>
    <property type="molecule type" value="Genomic_DNA"/>
</dbReference>
<evidence type="ECO:0000313" key="1">
    <source>
        <dbReference type="EMBL" id="GIX97757.1"/>
    </source>
</evidence>
<dbReference type="AlphaFoldDB" id="A0AAV4PJM1"/>
<organism evidence="1 2">
    <name type="scientific">Caerostris darwini</name>
    <dbReference type="NCBI Taxonomy" id="1538125"/>
    <lineage>
        <taxon>Eukaryota</taxon>
        <taxon>Metazoa</taxon>
        <taxon>Ecdysozoa</taxon>
        <taxon>Arthropoda</taxon>
        <taxon>Chelicerata</taxon>
        <taxon>Arachnida</taxon>
        <taxon>Araneae</taxon>
        <taxon>Araneomorphae</taxon>
        <taxon>Entelegynae</taxon>
        <taxon>Araneoidea</taxon>
        <taxon>Araneidae</taxon>
        <taxon>Caerostris</taxon>
    </lineage>
</organism>
<proteinExistence type="predicted"/>
<comment type="caution">
    <text evidence="1">The sequence shown here is derived from an EMBL/GenBank/DDBJ whole genome shotgun (WGS) entry which is preliminary data.</text>
</comment>
<sequence length="77" mass="9080">MQIPQGLCKCQLNRESSVNSKNPFFHNQGLQKENAYVPNLHLQFSPVNRLSRRLQHNYSDNLDNCLLRSPEERRGHY</sequence>
<accession>A0AAV4PJM1</accession>